<reference evidence="9 10" key="1">
    <citation type="journal article" date="2019" name="Emerg. Microbes Infect.">
        <title>Comprehensive subspecies identification of 175 nontuberculous mycobacteria species based on 7547 genomic profiles.</title>
        <authorList>
            <person name="Matsumoto Y."/>
            <person name="Kinjo T."/>
            <person name="Motooka D."/>
            <person name="Nabeya D."/>
            <person name="Jung N."/>
            <person name="Uechi K."/>
            <person name="Horii T."/>
            <person name="Iida T."/>
            <person name="Fujita J."/>
            <person name="Nakamura S."/>
        </authorList>
    </citation>
    <scope>NUCLEOTIDE SEQUENCE [LARGE SCALE GENOMIC DNA]</scope>
    <source>
        <strain evidence="9 10">JCM 16017</strain>
    </source>
</reference>
<proteinExistence type="inferred from homology"/>
<dbReference type="SUPFAM" id="SSF48264">
    <property type="entry name" value="Cytochrome P450"/>
    <property type="match status" value="1"/>
</dbReference>
<keyword evidence="4 7" id="KW-0560">Oxidoreductase</keyword>
<evidence type="ECO:0000256" key="1">
    <source>
        <dbReference type="ARBA" id="ARBA00010617"/>
    </source>
</evidence>
<organism evidence="9 10">
    <name type="scientific">Mycolicibacter senuensis</name>
    <dbReference type="NCBI Taxonomy" id="386913"/>
    <lineage>
        <taxon>Bacteria</taxon>
        <taxon>Bacillati</taxon>
        <taxon>Actinomycetota</taxon>
        <taxon>Actinomycetes</taxon>
        <taxon>Mycobacteriales</taxon>
        <taxon>Mycobacteriaceae</taxon>
        <taxon>Mycolicibacter</taxon>
    </lineage>
</organism>
<keyword evidence="5 7" id="KW-0408">Iron</keyword>
<dbReference type="Gene3D" id="1.10.630.10">
    <property type="entry name" value="Cytochrome P450"/>
    <property type="match status" value="1"/>
</dbReference>
<dbReference type="PRINTS" id="PR00359">
    <property type="entry name" value="BP450"/>
</dbReference>
<dbReference type="PANTHER" id="PTHR46696">
    <property type="entry name" value="P450, PUTATIVE (EUROFUNG)-RELATED"/>
    <property type="match status" value="1"/>
</dbReference>
<dbReference type="InterPro" id="IPR036396">
    <property type="entry name" value="Cyt_P450_sf"/>
</dbReference>
<evidence type="ECO:0000313" key="9">
    <source>
        <dbReference type="EMBL" id="GFG71983.1"/>
    </source>
</evidence>
<evidence type="ECO:0000256" key="4">
    <source>
        <dbReference type="ARBA" id="ARBA00023002"/>
    </source>
</evidence>
<dbReference type="Pfam" id="PF00067">
    <property type="entry name" value="p450"/>
    <property type="match status" value="1"/>
</dbReference>
<dbReference type="GO" id="GO:0020037">
    <property type="term" value="F:heme binding"/>
    <property type="evidence" value="ECO:0007669"/>
    <property type="project" value="InterPro"/>
</dbReference>
<dbReference type="Proteomes" id="UP000465263">
    <property type="component" value="Unassembled WGS sequence"/>
</dbReference>
<dbReference type="InterPro" id="IPR001128">
    <property type="entry name" value="Cyt_P450"/>
</dbReference>
<dbReference type="InterPro" id="IPR017972">
    <property type="entry name" value="Cyt_P450_CS"/>
</dbReference>
<evidence type="ECO:0000313" key="10">
    <source>
        <dbReference type="Proteomes" id="UP000465263"/>
    </source>
</evidence>
<dbReference type="GO" id="GO:0016705">
    <property type="term" value="F:oxidoreductase activity, acting on paired donors, with incorporation or reduction of molecular oxygen"/>
    <property type="evidence" value="ECO:0007669"/>
    <property type="project" value="InterPro"/>
</dbReference>
<gene>
    <name evidence="9" type="ORF">MSEN_37030</name>
</gene>
<dbReference type="PROSITE" id="PS00086">
    <property type="entry name" value="CYTOCHROME_P450"/>
    <property type="match status" value="1"/>
</dbReference>
<dbReference type="PANTHER" id="PTHR46696:SF6">
    <property type="entry name" value="P450, PUTATIVE (EUROFUNG)-RELATED"/>
    <property type="match status" value="1"/>
</dbReference>
<evidence type="ECO:0000256" key="7">
    <source>
        <dbReference type="RuleBase" id="RU000461"/>
    </source>
</evidence>
<feature type="region of interest" description="Disordered" evidence="8">
    <location>
        <begin position="67"/>
        <end position="86"/>
    </location>
</feature>
<name>A0A7I9XPT3_9MYCO</name>
<dbReference type="GO" id="GO:0005506">
    <property type="term" value="F:iron ion binding"/>
    <property type="evidence" value="ECO:0007669"/>
    <property type="project" value="InterPro"/>
</dbReference>
<dbReference type="InterPro" id="IPR002397">
    <property type="entry name" value="Cyt_P450_B"/>
</dbReference>
<evidence type="ECO:0000256" key="3">
    <source>
        <dbReference type="ARBA" id="ARBA00022723"/>
    </source>
</evidence>
<evidence type="ECO:0000256" key="8">
    <source>
        <dbReference type="SAM" id="MobiDB-lite"/>
    </source>
</evidence>
<dbReference type="GO" id="GO:0004497">
    <property type="term" value="F:monooxygenase activity"/>
    <property type="evidence" value="ECO:0007669"/>
    <property type="project" value="UniProtKB-KW"/>
</dbReference>
<evidence type="ECO:0000256" key="6">
    <source>
        <dbReference type="ARBA" id="ARBA00023033"/>
    </source>
</evidence>
<sequence length="404" mass="45361">MTTKSTPHPEDIVDHYDMWDPAHEAIKWDVFAYARQKCPVFHTSADGGGQHVVTKYHDARQVLEDTETFSSTGVNPRGASPVPLNPLDADPPFQPELRRLLNPLFTRTSFQRHEAGLRRDAQELIERFIDRGEFDFISEYAAPFVGNALAKLAFNEQDPEKMKQAADIVIRVAAEATDEAFFELAVLAGQYLAEREDNPVDADDVLNAVTTGTIGPDERPLTDDERLGVMTVLFLGGLDTTRGALGSIAWHVATAPELEQRLRDPHWIRQDMDEFIRLTSPVACLGRRVTADVELGGVRIPKGDQVLIRYDSANRDEDQFENPDRLNFDVRRPGNMGFGLGLHRCLGVHFARIQITIAFDELFKQITNLRLADPTDDVRWAAGIANGPESLRLRFDRHTPPQES</sequence>
<dbReference type="EMBL" id="BLKV01000002">
    <property type="protein sequence ID" value="GFG71983.1"/>
    <property type="molecule type" value="Genomic_DNA"/>
</dbReference>
<evidence type="ECO:0000256" key="2">
    <source>
        <dbReference type="ARBA" id="ARBA00022617"/>
    </source>
</evidence>
<protein>
    <submittedName>
        <fullName evidence="9">Cytochrome P450</fullName>
    </submittedName>
</protein>
<evidence type="ECO:0000256" key="5">
    <source>
        <dbReference type="ARBA" id="ARBA00023004"/>
    </source>
</evidence>
<accession>A0A7I9XPT3</accession>
<keyword evidence="3 7" id="KW-0479">Metal-binding</keyword>
<keyword evidence="6 7" id="KW-0503">Monooxygenase</keyword>
<keyword evidence="10" id="KW-1185">Reference proteome</keyword>
<comment type="caution">
    <text evidence="9">The sequence shown here is derived from an EMBL/GenBank/DDBJ whole genome shotgun (WGS) entry which is preliminary data.</text>
</comment>
<dbReference type="AlphaFoldDB" id="A0A7I9XPT3"/>
<comment type="similarity">
    <text evidence="1 7">Belongs to the cytochrome P450 family.</text>
</comment>
<keyword evidence="2 7" id="KW-0349">Heme</keyword>